<dbReference type="SMART" id="SM00409">
    <property type="entry name" value="IG"/>
    <property type="match status" value="1"/>
</dbReference>
<evidence type="ECO:0000259" key="13">
    <source>
        <dbReference type="PROSITE" id="PS50835"/>
    </source>
</evidence>
<dbReference type="GO" id="GO:0006955">
    <property type="term" value="P:immune response"/>
    <property type="evidence" value="ECO:0007669"/>
    <property type="project" value="TreeGrafter"/>
</dbReference>
<dbReference type="GO" id="GO:0009897">
    <property type="term" value="C:external side of plasma membrane"/>
    <property type="evidence" value="ECO:0007669"/>
    <property type="project" value="TreeGrafter"/>
</dbReference>
<keyword evidence="7" id="KW-1015">Disulfide bond</keyword>
<evidence type="ECO:0000256" key="1">
    <source>
        <dbReference type="ARBA" id="ARBA00004251"/>
    </source>
</evidence>
<dbReference type="PANTHER" id="PTHR25466:SF9">
    <property type="entry name" value="FIBRONECTIN TYPE-III DOMAIN-CONTAINING PROTEIN"/>
    <property type="match status" value="1"/>
</dbReference>
<dbReference type="KEGG" id="caua:113068247"/>
<dbReference type="GO" id="GO:0071222">
    <property type="term" value="P:cellular response to lipopolysaccharide"/>
    <property type="evidence" value="ECO:0007669"/>
    <property type="project" value="TreeGrafter"/>
</dbReference>
<feature type="domain" description="Ig-like" evidence="13">
    <location>
        <begin position="144"/>
        <end position="218"/>
    </location>
</feature>
<keyword evidence="5 11" id="KW-1133">Transmembrane helix</keyword>
<evidence type="ECO:0000313" key="15">
    <source>
        <dbReference type="RefSeq" id="XP_026096694.1"/>
    </source>
</evidence>
<dbReference type="RefSeq" id="XP_026096694.1">
    <property type="nucleotide sequence ID" value="XM_026240909.1"/>
</dbReference>
<feature type="signal peptide" evidence="12">
    <location>
        <begin position="1"/>
        <end position="22"/>
    </location>
</feature>
<dbReference type="PANTHER" id="PTHR25466">
    <property type="entry name" value="T-LYMPHOCYTE ACTIVATION ANTIGEN"/>
    <property type="match status" value="1"/>
</dbReference>
<dbReference type="Proteomes" id="UP000515129">
    <property type="component" value="Linkage group LG44F"/>
</dbReference>
<evidence type="ECO:0000256" key="7">
    <source>
        <dbReference type="ARBA" id="ARBA00023157"/>
    </source>
</evidence>
<keyword evidence="2" id="KW-1003">Cell membrane</keyword>
<dbReference type="InterPro" id="IPR013106">
    <property type="entry name" value="Ig_V-set"/>
</dbReference>
<evidence type="ECO:0000256" key="8">
    <source>
        <dbReference type="ARBA" id="ARBA00023170"/>
    </source>
</evidence>
<dbReference type="InterPro" id="IPR051713">
    <property type="entry name" value="T-cell_Activation_Regulation"/>
</dbReference>
<dbReference type="CDD" id="cd00099">
    <property type="entry name" value="IgV"/>
    <property type="match status" value="1"/>
</dbReference>
<evidence type="ECO:0000313" key="14">
    <source>
        <dbReference type="Proteomes" id="UP000515129"/>
    </source>
</evidence>
<dbReference type="Gene3D" id="2.60.40.10">
    <property type="entry name" value="Immunoglobulins"/>
    <property type="match status" value="2"/>
</dbReference>
<dbReference type="Pfam" id="PF07686">
    <property type="entry name" value="V-set"/>
    <property type="match status" value="1"/>
</dbReference>
<evidence type="ECO:0000256" key="2">
    <source>
        <dbReference type="ARBA" id="ARBA00022475"/>
    </source>
</evidence>
<protein>
    <submittedName>
        <fullName evidence="15">Uncharacterized protein LOC113068247 isoform X1</fullName>
    </submittedName>
</protein>
<dbReference type="Pfam" id="PF07654">
    <property type="entry name" value="C1-set"/>
    <property type="match status" value="1"/>
</dbReference>
<evidence type="ECO:0000256" key="10">
    <source>
        <dbReference type="ARBA" id="ARBA00023319"/>
    </source>
</evidence>
<feature type="chain" id="PRO_5028318511" evidence="12">
    <location>
        <begin position="23"/>
        <end position="312"/>
    </location>
</feature>
<keyword evidence="9" id="KW-0325">Glycoprotein</keyword>
<dbReference type="GO" id="GO:0042102">
    <property type="term" value="P:positive regulation of T cell proliferation"/>
    <property type="evidence" value="ECO:0007669"/>
    <property type="project" value="TreeGrafter"/>
</dbReference>
<keyword evidence="3 11" id="KW-0812">Transmembrane</keyword>
<dbReference type="InterPro" id="IPR003599">
    <property type="entry name" value="Ig_sub"/>
</dbReference>
<dbReference type="PROSITE" id="PS50835">
    <property type="entry name" value="IG_LIKE"/>
    <property type="match status" value="2"/>
</dbReference>
<evidence type="ECO:0000256" key="3">
    <source>
        <dbReference type="ARBA" id="ARBA00022692"/>
    </source>
</evidence>
<keyword evidence="14" id="KW-1185">Reference proteome</keyword>
<gene>
    <name evidence="15" type="primary">LOC113068247</name>
</gene>
<evidence type="ECO:0000256" key="5">
    <source>
        <dbReference type="ARBA" id="ARBA00022989"/>
    </source>
</evidence>
<keyword evidence="4 12" id="KW-0732">Signal</keyword>
<dbReference type="GO" id="GO:0042130">
    <property type="term" value="P:negative regulation of T cell proliferation"/>
    <property type="evidence" value="ECO:0007669"/>
    <property type="project" value="TreeGrafter"/>
</dbReference>
<dbReference type="InterPro" id="IPR013783">
    <property type="entry name" value="Ig-like_fold"/>
</dbReference>
<dbReference type="InterPro" id="IPR036179">
    <property type="entry name" value="Ig-like_dom_sf"/>
</dbReference>
<dbReference type="OrthoDB" id="6103117at2759"/>
<accession>A0A6P6MJW7</accession>
<feature type="transmembrane region" description="Helical" evidence="11">
    <location>
        <begin position="233"/>
        <end position="257"/>
    </location>
</feature>
<dbReference type="SUPFAM" id="SSF48726">
    <property type="entry name" value="Immunoglobulin"/>
    <property type="match status" value="2"/>
</dbReference>
<dbReference type="InterPro" id="IPR007110">
    <property type="entry name" value="Ig-like_dom"/>
</dbReference>
<dbReference type="InterPro" id="IPR003597">
    <property type="entry name" value="Ig_C1-set"/>
</dbReference>
<feature type="domain" description="Ig-like" evidence="13">
    <location>
        <begin position="37"/>
        <end position="105"/>
    </location>
</feature>
<dbReference type="AlphaFoldDB" id="A0A6P6MJW7"/>
<evidence type="ECO:0000256" key="6">
    <source>
        <dbReference type="ARBA" id="ARBA00023136"/>
    </source>
</evidence>
<evidence type="ECO:0000256" key="12">
    <source>
        <dbReference type="SAM" id="SignalP"/>
    </source>
</evidence>
<reference evidence="15" key="1">
    <citation type="submission" date="2025-08" db="UniProtKB">
        <authorList>
            <consortium name="RefSeq"/>
        </authorList>
    </citation>
    <scope>IDENTIFICATION</scope>
    <source>
        <strain evidence="15">Wakin</strain>
        <tissue evidence="15">Muscle</tissue>
    </source>
</reference>
<dbReference type="GO" id="GO:0031295">
    <property type="term" value="P:T cell costimulation"/>
    <property type="evidence" value="ECO:0007669"/>
    <property type="project" value="TreeGrafter"/>
</dbReference>
<dbReference type="GeneID" id="113068247"/>
<keyword evidence="6 11" id="KW-0472">Membrane</keyword>
<sequence length="312" mass="34923">MGTWMHCWTLCSCFLASHTTHSFIVTQSPGLTHVSVGGSVELRCIFEQTVDHCFSAAVWERLNLRTGKLTPVDTIHQNSVRQNTDKTCVLTLKNLTKKDSGMYYCISQYSKMVMIGNGTRVIVTDQSEAELSIFFSAHESDSPSVSLQCLVTGRVPSQVRVFWMIGEKVYSGWTESAWTDNTDSATEFTRAHLSVSAEEWHDVDEIHCFAEYDGKNISTTLMRSGPKPEIFSLLVYAGCVAALLTILLTLLMSVGLYRDMLLTKKSRRLTRKDAHRKPSYGKPNTLREEGSSVLCFSGDPISQRQEVVPSKQ</sequence>
<organism evidence="14 15">
    <name type="scientific">Carassius auratus</name>
    <name type="common">Goldfish</name>
    <dbReference type="NCBI Taxonomy" id="7957"/>
    <lineage>
        <taxon>Eukaryota</taxon>
        <taxon>Metazoa</taxon>
        <taxon>Chordata</taxon>
        <taxon>Craniata</taxon>
        <taxon>Vertebrata</taxon>
        <taxon>Euteleostomi</taxon>
        <taxon>Actinopterygii</taxon>
        <taxon>Neopterygii</taxon>
        <taxon>Teleostei</taxon>
        <taxon>Ostariophysi</taxon>
        <taxon>Cypriniformes</taxon>
        <taxon>Cyprinidae</taxon>
        <taxon>Cyprininae</taxon>
        <taxon>Carassius</taxon>
    </lineage>
</organism>
<evidence type="ECO:0000256" key="4">
    <source>
        <dbReference type="ARBA" id="ARBA00022729"/>
    </source>
</evidence>
<keyword evidence="8" id="KW-0675">Receptor</keyword>
<name>A0A6P6MJW7_CARAU</name>
<evidence type="ECO:0000256" key="11">
    <source>
        <dbReference type="SAM" id="Phobius"/>
    </source>
</evidence>
<keyword evidence="10" id="KW-0393">Immunoglobulin domain</keyword>
<comment type="subcellular location">
    <subcellularLocation>
        <location evidence="1">Cell membrane</location>
        <topology evidence="1">Single-pass type I membrane protein</topology>
    </subcellularLocation>
</comment>
<dbReference type="GO" id="GO:0007166">
    <property type="term" value="P:cell surface receptor signaling pathway"/>
    <property type="evidence" value="ECO:0007669"/>
    <property type="project" value="TreeGrafter"/>
</dbReference>
<evidence type="ECO:0000256" key="9">
    <source>
        <dbReference type="ARBA" id="ARBA00023180"/>
    </source>
</evidence>
<proteinExistence type="predicted"/>